<dbReference type="EMBL" id="SMLL01000005">
    <property type="protein sequence ID" value="TFY98765.1"/>
    <property type="molecule type" value="Genomic_DNA"/>
</dbReference>
<dbReference type="Proteomes" id="UP000297564">
    <property type="component" value="Unassembled WGS sequence"/>
</dbReference>
<feature type="region of interest" description="Disordered" evidence="1">
    <location>
        <begin position="109"/>
        <end position="132"/>
    </location>
</feature>
<feature type="chain" id="PRO_5021186910" description="EfeO-type cupredoxin-like domain-containing protein" evidence="2">
    <location>
        <begin position="19"/>
        <end position="132"/>
    </location>
</feature>
<evidence type="ECO:0000256" key="1">
    <source>
        <dbReference type="SAM" id="MobiDB-lite"/>
    </source>
</evidence>
<feature type="signal peptide" evidence="2">
    <location>
        <begin position="1"/>
        <end position="18"/>
    </location>
</feature>
<dbReference type="RefSeq" id="WP_135285916.1">
    <property type="nucleotide sequence ID" value="NZ_SMLL01000005.1"/>
</dbReference>
<dbReference type="AlphaFoldDB" id="A0A4Z0BHH3"/>
<keyword evidence="4" id="KW-1185">Reference proteome</keyword>
<comment type="caution">
    <text evidence="3">The sequence shown here is derived from an EMBL/GenBank/DDBJ whole genome shotgun (WGS) entry which is preliminary data.</text>
</comment>
<evidence type="ECO:0000256" key="2">
    <source>
        <dbReference type="SAM" id="SignalP"/>
    </source>
</evidence>
<protein>
    <recommendedName>
        <fullName evidence="5">EfeO-type cupredoxin-like domain-containing protein</fullName>
    </recommendedName>
</protein>
<feature type="compositionally biased region" description="Basic residues" evidence="1">
    <location>
        <begin position="117"/>
        <end position="132"/>
    </location>
</feature>
<keyword evidence="2" id="KW-0732">Signal</keyword>
<sequence length="132" mass="14133">MRPLLLLLSLAGAVAASAQEIGTEAWYAVPDARGVQVVNIVCGPNFIDPREVVVEPGVPVEFRVRAQGPAREEFVSGLGRSIAAERSARSLSVTPPGRGRHVMECRQPGEAAANANPRRKGVLHVGNPHRRE</sequence>
<dbReference type="OrthoDB" id="8911692at2"/>
<proteinExistence type="predicted"/>
<gene>
    <name evidence="3" type="ORF">EZ242_14710</name>
</gene>
<organism evidence="3 4">
    <name type="scientific">Ramlibacter rhizophilus</name>
    <dbReference type="NCBI Taxonomy" id="1781167"/>
    <lineage>
        <taxon>Bacteria</taxon>
        <taxon>Pseudomonadati</taxon>
        <taxon>Pseudomonadota</taxon>
        <taxon>Betaproteobacteria</taxon>
        <taxon>Burkholderiales</taxon>
        <taxon>Comamonadaceae</taxon>
        <taxon>Ramlibacter</taxon>
    </lineage>
</organism>
<accession>A0A4Z0BHH3</accession>
<name>A0A4Z0BHH3_9BURK</name>
<reference evidence="3 4" key="1">
    <citation type="submission" date="2019-03" db="EMBL/GenBank/DDBJ databases">
        <title>Ramlibacter rhizophilus CCTCC AB2015357, whole genome shotgun sequence.</title>
        <authorList>
            <person name="Zhang X."/>
            <person name="Feng G."/>
            <person name="Zhu H."/>
        </authorList>
    </citation>
    <scope>NUCLEOTIDE SEQUENCE [LARGE SCALE GENOMIC DNA]</scope>
    <source>
        <strain evidence="3 4">CCTCC AB2015357</strain>
    </source>
</reference>
<evidence type="ECO:0000313" key="3">
    <source>
        <dbReference type="EMBL" id="TFY98765.1"/>
    </source>
</evidence>
<evidence type="ECO:0000313" key="4">
    <source>
        <dbReference type="Proteomes" id="UP000297564"/>
    </source>
</evidence>
<evidence type="ECO:0008006" key="5">
    <source>
        <dbReference type="Google" id="ProtNLM"/>
    </source>
</evidence>